<evidence type="ECO:0000313" key="2">
    <source>
        <dbReference type="EMBL" id="WWD08609.1"/>
    </source>
</evidence>
<sequence length="354" mass="39442">MGTSTYVAIAFLPLIILLAPYYIEPYQLWDPVALNDKVEGQRQTKWCNMGWWEDTNSFPLAANALAQKLIDFAKEGGYAGGGNVLDIGHGAGESLLLHLNSSAPPRHLHGLTSLSADTKYAQSILDQYTPEKAISTNIELYTASAHFNPTKDLNHPLNGMKGFMGEQKRDLAYSDEDELLFEETGGQGQLTLGDDAPPPYDLVYMLDSIYHYPPSLIPFLQTLKPVLGNGKGIVVYTDILPPPKGLSRWKSWFVSYILSVPSPNLTDRPASLEEYKGLLEKEGWKAVVIEDWSKGVWKGFSQNLIGRGGRWEKVGRAVERIEKEGWRFVAVRAKKVQQTMSHHSDFGNIGRCKS</sequence>
<evidence type="ECO:0000313" key="3">
    <source>
        <dbReference type="Proteomes" id="UP001358614"/>
    </source>
</evidence>
<dbReference type="AlphaFoldDB" id="A0AAX4KRH0"/>
<accession>A0AAX4KRH0</accession>
<proteinExistence type="predicted"/>
<reference evidence="2 3" key="1">
    <citation type="submission" date="2024-01" db="EMBL/GenBank/DDBJ databases">
        <title>Comparative genomics of Cryptococcus and Kwoniella reveals pathogenesis evolution and contrasting modes of karyotype evolution via chromosome fusion or intercentromeric recombination.</title>
        <authorList>
            <person name="Coelho M.A."/>
            <person name="David-Palma M."/>
            <person name="Shea T."/>
            <person name="Bowers K."/>
            <person name="McGinley-Smith S."/>
            <person name="Mohammad A.W."/>
            <person name="Gnirke A."/>
            <person name="Yurkov A.M."/>
            <person name="Nowrousian M."/>
            <person name="Sun S."/>
            <person name="Cuomo C.A."/>
            <person name="Heitman J."/>
        </authorList>
    </citation>
    <scope>NUCLEOTIDE SEQUENCE [LARGE SCALE GENOMIC DNA]</scope>
    <source>
        <strain evidence="2 3">PYCC6329</strain>
    </source>
</reference>
<feature type="transmembrane region" description="Helical" evidence="1">
    <location>
        <begin position="6"/>
        <end position="23"/>
    </location>
</feature>
<gene>
    <name evidence="2" type="ORF">V865_006722</name>
</gene>
<dbReference type="SUPFAM" id="SSF53335">
    <property type="entry name" value="S-adenosyl-L-methionine-dependent methyltransferases"/>
    <property type="match status" value="1"/>
</dbReference>
<keyword evidence="1" id="KW-1133">Transmembrane helix</keyword>
<evidence type="ECO:0000256" key="1">
    <source>
        <dbReference type="SAM" id="Phobius"/>
    </source>
</evidence>
<dbReference type="RefSeq" id="XP_066086576.1">
    <property type="nucleotide sequence ID" value="XM_066230479.1"/>
</dbReference>
<protein>
    <recommendedName>
        <fullName evidence="4">S-adenosyl-L-methionine-dependent methyltransferase</fullName>
    </recommendedName>
</protein>
<keyword evidence="1" id="KW-0812">Transmembrane</keyword>
<name>A0AAX4KRH0_9TREE</name>
<organism evidence="2 3">
    <name type="scientific">Kwoniella europaea PYCC6329</name>
    <dbReference type="NCBI Taxonomy" id="1423913"/>
    <lineage>
        <taxon>Eukaryota</taxon>
        <taxon>Fungi</taxon>
        <taxon>Dikarya</taxon>
        <taxon>Basidiomycota</taxon>
        <taxon>Agaricomycotina</taxon>
        <taxon>Tremellomycetes</taxon>
        <taxon>Tremellales</taxon>
        <taxon>Cryptococcaceae</taxon>
        <taxon>Kwoniella</taxon>
    </lineage>
</organism>
<dbReference type="KEGG" id="ker:91105523"/>
<keyword evidence="3" id="KW-1185">Reference proteome</keyword>
<keyword evidence="1" id="KW-0472">Membrane</keyword>
<dbReference type="Proteomes" id="UP001358614">
    <property type="component" value="Chromosome 2"/>
</dbReference>
<dbReference type="InterPro" id="IPR029063">
    <property type="entry name" value="SAM-dependent_MTases_sf"/>
</dbReference>
<dbReference type="GeneID" id="91105523"/>
<dbReference type="Gene3D" id="3.40.50.150">
    <property type="entry name" value="Vaccinia Virus protein VP39"/>
    <property type="match status" value="1"/>
</dbReference>
<dbReference type="EMBL" id="CP144090">
    <property type="protein sequence ID" value="WWD08609.1"/>
    <property type="molecule type" value="Genomic_DNA"/>
</dbReference>
<evidence type="ECO:0008006" key="4">
    <source>
        <dbReference type="Google" id="ProtNLM"/>
    </source>
</evidence>